<dbReference type="PROSITE" id="PS51157">
    <property type="entry name" value="ZF_UBR"/>
    <property type="match status" value="1"/>
</dbReference>
<comment type="function">
    <text evidence="10">Ubiquitin ligase protein which is a component of the N-end rule pathway. Recognizes and binds to proteins bearing specific N-terminal residues that are destabilizing according to the N-end rule, leading to their ubiquitination and subsequent degradation.</text>
</comment>
<comment type="pathway">
    <text evidence="2 10">Protein modification; protein ubiquitination.</text>
</comment>
<feature type="region of interest" description="Disordered" evidence="11">
    <location>
        <begin position="1150"/>
        <end position="1174"/>
    </location>
</feature>
<dbReference type="SUPFAM" id="SSF46785">
    <property type="entry name" value="Winged helix' DNA-binding domain"/>
    <property type="match status" value="1"/>
</dbReference>
<evidence type="ECO:0000256" key="5">
    <source>
        <dbReference type="ARBA" id="ARBA00022771"/>
    </source>
</evidence>
<name>A0A7J6V9D5_THATH</name>
<dbReference type="InterPro" id="IPR036390">
    <property type="entry name" value="WH_DNA-bd_sf"/>
</dbReference>
<evidence type="ECO:0000256" key="9">
    <source>
        <dbReference type="PROSITE-ProRule" id="PRU00508"/>
    </source>
</evidence>
<dbReference type="GO" id="GO:0000151">
    <property type="term" value="C:ubiquitin ligase complex"/>
    <property type="evidence" value="ECO:0007669"/>
    <property type="project" value="TreeGrafter"/>
</dbReference>
<protein>
    <recommendedName>
        <fullName evidence="10">E3 ubiquitin-protein ligase</fullName>
        <ecNumber evidence="10">2.3.2.27</ecNumber>
    </recommendedName>
</protein>
<evidence type="ECO:0000256" key="2">
    <source>
        <dbReference type="ARBA" id="ARBA00004906"/>
    </source>
</evidence>
<feature type="non-terminal residue" evidence="13">
    <location>
        <position position="1"/>
    </location>
</feature>
<gene>
    <name evidence="13" type="ORF">FRX31_029421</name>
</gene>
<dbReference type="FunFam" id="2.10.110.30:FF:000002">
    <property type="entry name" value="Putative e3 ubiquitin-protein ligase ubr3"/>
    <property type="match status" value="1"/>
</dbReference>
<dbReference type="SMART" id="SM00396">
    <property type="entry name" value="ZnF_UBR1"/>
    <property type="match status" value="1"/>
</dbReference>
<dbReference type="InterPro" id="IPR055194">
    <property type="entry name" value="UBR1-like_WH"/>
</dbReference>
<comment type="similarity">
    <text evidence="8 10">Belongs to the E3 ubiquitin-protein ligase UBR1-like family.</text>
</comment>
<feature type="domain" description="UBR-type" evidence="12">
    <location>
        <begin position="120"/>
        <end position="190"/>
    </location>
</feature>
<accession>A0A7J6V9D5</accession>
<dbReference type="GO" id="GO:0008270">
    <property type="term" value="F:zinc ion binding"/>
    <property type="evidence" value="ECO:0007669"/>
    <property type="project" value="UniProtKB-UniRule"/>
</dbReference>
<keyword evidence="7 10" id="KW-0862">Zinc</keyword>
<evidence type="ECO:0000259" key="12">
    <source>
        <dbReference type="PROSITE" id="PS51157"/>
    </source>
</evidence>
<dbReference type="InterPro" id="IPR042065">
    <property type="entry name" value="E3_ELL-like"/>
</dbReference>
<keyword evidence="6 10" id="KW-0833">Ubl conjugation pathway</keyword>
<dbReference type="GO" id="GO:0016567">
    <property type="term" value="P:protein ubiquitination"/>
    <property type="evidence" value="ECO:0007669"/>
    <property type="project" value="UniProtKB-UniRule"/>
</dbReference>
<dbReference type="AlphaFoldDB" id="A0A7J6V9D5"/>
<dbReference type="Pfam" id="PF02207">
    <property type="entry name" value="zf-UBR"/>
    <property type="match status" value="1"/>
</dbReference>
<dbReference type="Gene3D" id="2.10.110.30">
    <property type="match status" value="1"/>
</dbReference>
<dbReference type="EC" id="2.3.2.27" evidence="10"/>
<dbReference type="GO" id="GO:0071596">
    <property type="term" value="P:ubiquitin-dependent protein catabolic process via the N-end rule pathway"/>
    <property type="evidence" value="ECO:0007669"/>
    <property type="project" value="UniProtKB-UniRule"/>
</dbReference>
<dbReference type="Gene3D" id="1.10.10.2670">
    <property type="entry name" value="E3 ubiquitin-protein ligase"/>
    <property type="match status" value="1"/>
</dbReference>
<dbReference type="GO" id="GO:0061630">
    <property type="term" value="F:ubiquitin protein ligase activity"/>
    <property type="evidence" value="ECO:0007669"/>
    <property type="project" value="UniProtKB-UniRule"/>
</dbReference>
<evidence type="ECO:0000256" key="11">
    <source>
        <dbReference type="SAM" id="MobiDB-lite"/>
    </source>
</evidence>
<dbReference type="OrthoDB" id="26387at2759"/>
<dbReference type="PANTHER" id="PTHR21497">
    <property type="entry name" value="UBIQUITIN LIGASE E3 ALPHA-RELATED"/>
    <property type="match status" value="1"/>
</dbReference>
<dbReference type="EMBL" id="JABWDY010036720">
    <property type="protein sequence ID" value="KAF5180992.1"/>
    <property type="molecule type" value="Genomic_DNA"/>
</dbReference>
<dbReference type="PANTHER" id="PTHR21497:SF53">
    <property type="entry name" value="E3 UBIQUITIN-PROTEIN LIGASE PRT6"/>
    <property type="match status" value="1"/>
</dbReference>
<organism evidence="13 14">
    <name type="scientific">Thalictrum thalictroides</name>
    <name type="common">Rue-anemone</name>
    <name type="synonym">Anemone thalictroides</name>
    <dbReference type="NCBI Taxonomy" id="46969"/>
    <lineage>
        <taxon>Eukaryota</taxon>
        <taxon>Viridiplantae</taxon>
        <taxon>Streptophyta</taxon>
        <taxon>Embryophyta</taxon>
        <taxon>Tracheophyta</taxon>
        <taxon>Spermatophyta</taxon>
        <taxon>Magnoliopsida</taxon>
        <taxon>Ranunculales</taxon>
        <taxon>Ranunculaceae</taxon>
        <taxon>Thalictroideae</taxon>
        <taxon>Thalictrum</taxon>
    </lineage>
</organism>
<feature type="zinc finger region" description="UBR-type" evidence="9">
    <location>
        <begin position="120"/>
        <end position="190"/>
    </location>
</feature>
<evidence type="ECO:0000256" key="7">
    <source>
        <dbReference type="ARBA" id="ARBA00022833"/>
    </source>
</evidence>
<comment type="caution">
    <text evidence="13">The sequence shown here is derived from an EMBL/GenBank/DDBJ whole genome shotgun (WGS) entry which is preliminary data.</text>
</comment>
<evidence type="ECO:0000256" key="10">
    <source>
        <dbReference type="RuleBase" id="RU366018"/>
    </source>
</evidence>
<comment type="catalytic activity">
    <reaction evidence="1 10">
        <text>S-ubiquitinyl-[E2 ubiquitin-conjugating enzyme]-L-cysteine + [acceptor protein]-L-lysine = [E2 ubiquitin-conjugating enzyme]-L-cysteine + N(6)-ubiquitinyl-[acceptor protein]-L-lysine.</text>
        <dbReference type="EC" id="2.3.2.27"/>
    </reaction>
</comment>
<evidence type="ECO:0000313" key="13">
    <source>
        <dbReference type="EMBL" id="KAF5180992.1"/>
    </source>
</evidence>
<evidence type="ECO:0000256" key="3">
    <source>
        <dbReference type="ARBA" id="ARBA00022679"/>
    </source>
</evidence>
<evidence type="ECO:0000256" key="6">
    <source>
        <dbReference type="ARBA" id="ARBA00022786"/>
    </source>
</evidence>
<reference evidence="13 14" key="1">
    <citation type="submission" date="2020-06" db="EMBL/GenBank/DDBJ databases">
        <title>Transcriptomic and genomic resources for Thalictrum thalictroides and T. hernandezii: Facilitating candidate gene discovery in an emerging model plant lineage.</title>
        <authorList>
            <person name="Arias T."/>
            <person name="Riano-Pachon D.M."/>
            <person name="Di Stilio V.S."/>
        </authorList>
    </citation>
    <scope>NUCLEOTIDE SEQUENCE [LARGE SCALE GENOMIC DNA]</scope>
    <source>
        <strain evidence="14">cv. WT478/WT964</strain>
        <tissue evidence="13">Leaves</tissue>
    </source>
</reference>
<keyword evidence="3 10" id="KW-0808">Transferase</keyword>
<keyword evidence="4 10" id="KW-0479">Metal-binding</keyword>
<dbReference type="InterPro" id="IPR039164">
    <property type="entry name" value="UBR1-like"/>
</dbReference>
<sequence length="1174" mass="132337">MEIDSPSQPSLLSSQDRILQRLYQCGVPEEKLNQLQHGIVDYVKENKYMLSKVIYAILPTDANLVEAVVQAKGDNGDVVKVPSMRDQFRESMKWLQWLMFENEPRATLKNLANTSVNQRGLCGAVWGNDDIAYRCRTCENDSTCAICVPCFQNGNHKDHDYSLMYTGGGCCDCGDVTAWKREGFCSKHKGAEQIQPLAEETANCVGPVLDVILNYWKEKLLFTQTNINANPRRANRSVECIRVSNDLTASIVEMLLEFCKFSESLLSFISKRVFSSNGLLDILVRAERFVRKNVIEKLHELLLKLLGEPSFKLEFAKVYIKYYPDTIKEAIKESSDSIFEKYPLLFTFSVQIFTVPTLTPCLVKEMNLLGMLLRCLTDIFYFCLDNKEGHIEVGKWASLFVTTIHLIEDIRYVMSHAEVPKYVTHEQPDISRTWINLLAYVQGMNPQKRVTGLLVEEENEHMSLPFRLGHSIAKIHSRLVSGAFSGELEDNIEDNDGLCHAKVGWLSRESFVCSRTGRNNESDLELKAGAVNFEPGNHLPVPSSVMWLICECLRATENWLRFNCVTTDEQNFFSQDTCRNGRNFLDLKKTLPRISKGKSILKAYRAPLPKSQLHLSSELNGKFGPLSSMCIDLKSEQSRNTNDMDTTDMDVEYSNASRISDESILDTACGMESETFGVLNLSDWPDISYDVSSQGISSHIPLHRLLAMLLQNTLGMIYSGSKEVDVDAINSVSNLPPPGCSVDFFGRILGGCHPFGFSAFLMEHPLRIRVFCGQVRAGMWRKNGEAVMLSWEYYRTVSWSEQCLELDLFLLQCCAALAPPDRYVERILERFGLSNYLSLCLERSNEYEPILAQDMLNLIIQIVKDRRFCGNSTADNLRGELICRLAIGDATHSELVKALPHDLSKSSHLQDILDTVAVYANPSEMKQGKYSLREACWEDLDLYHPRWNSRDLQVAEERYLRFRKVSASTVQLPRWTNVFNPLYGISRIATCRTVLNIVRAVLFYAVFTDKPSSSRAPDGVPITALHLLSLALDICHWQRNSSGSGSMGMEDSLPVIDFACEEVDIQATSKSESDGCKPQSLLSLLVSLAVKHRIDSVNNFSEAAQSDFSSMIETLLKRFAELDAGCMTKLKTLAPQVVCHLLPPITNSDIHMSGTTSNLQDRKAKGRERQAAIL</sequence>
<feature type="compositionally biased region" description="Basic and acidic residues" evidence="11">
    <location>
        <begin position="1160"/>
        <end position="1174"/>
    </location>
</feature>
<feature type="compositionally biased region" description="Polar residues" evidence="11">
    <location>
        <begin position="1150"/>
        <end position="1159"/>
    </location>
</feature>
<evidence type="ECO:0000256" key="1">
    <source>
        <dbReference type="ARBA" id="ARBA00000900"/>
    </source>
</evidence>
<dbReference type="Proteomes" id="UP000554482">
    <property type="component" value="Unassembled WGS sequence"/>
</dbReference>
<dbReference type="UniPathway" id="UPA00143"/>
<evidence type="ECO:0000313" key="14">
    <source>
        <dbReference type="Proteomes" id="UP000554482"/>
    </source>
</evidence>
<proteinExistence type="inferred from homology"/>
<dbReference type="CDD" id="cd19673">
    <property type="entry name" value="UBR-box_UBR3"/>
    <property type="match status" value="1"/>
</dbReference>
<keyword evidence="5 10" id="KW-0863">Zinc-finger</keyword>
<dbReference type="InterPro" id="IPR003126">
    <property type="entry name" value="Znf_UBR"/>
</dbReference>
<keyword evidence="14" id="KW-1185">Reference proteome</keyword>
<evidence type="ECO:0000256" key="8">
    <source>
        <dbReference type="ARBA" id="ARBA00046341"/>
    </source>
</evidence>
<dbReference type="Pfam" id="PF22960">
    <property type="entry name" value="WHD_UBR1"/>
    <property type="match status" value="1"/>
</dbReference>
<dbReference type="GO" id="GO:0005737">
    <property type="term" value="C:cytoplasm"/>
    <property type="evidence" value="ECO:0007669"/>
    <property type="project" value="TreeGrafter"/>
</dbReference>
<evidence type="ECO:0000256" key="4">
    <source>
        <dbReference type="ARBA" id="ARBA00022723"/>
    </source>
</evidence>